<dbReference type="Gene3D" id="1.10.1040.10">
    <property type="entry name" value="N-(1-d-carboxylethyl)-l-norvaline Dehydrogenase, domain 2"/>
    <property type="match status" value="1"/>
</dbReference>
<feature type="domain" description="Mannitol dehydrogenase C-terminal" evidence="3">
    <location>
        <begin position="269"/>
        <end position="460"/>
    </location>
</feature>
<accession>A0ABX6T3A2</accession>
<dbReference type="InterPro" id="IPR036291">
    <property type="entry name" value="NAD(P)-bd_dom_sf"/>
</dbReference>
<dbReference type="Proteomes" id="UP000516134">
    <property type="component" value="Chromosome"/>
</dbReference>
<dbReference type="PANTHER" id="PTHR43362">
    <property type="entry name" value="MANNITOL DEHYDROGENASE DSF1-RELATED"/>
    <property type="match status" value="1"/>
</dbReference>
<dbReference type="Gene3D" id="3.40.50.720">
    <property type="entry name" value="NAD(P)-binding Rossmann-like Domain"/>
    <property type="match status" value="1"/>
</dbReference>
<dbReference type="SUPFAM" id="SSF51735">
    <property type="entry name" value="NAD(P)-binding Rossmann-fold domains"/>
    <property type="match status" value="1"/>
</dbReference>
<evidence type="ECO:0000313" key="5">
    <source>
        <dbReference type="Proteomes" id="UP000516134"/>
    </source>
</evidence>
<protein>
    <submittedName>
        <fullName evidence="4">Mannitol dehydrogenase family protein</fullName>
    </submittedName>
</protein>
<reference evidence="4 5" key="1">
    <citation type="submission" date="2020-08" db="EMBL/GenBank/DDBJ databases">
        <title>Genome sequence of Sphingomonas daechungensis KACC 18115T.</title>
        <authorList>
            <person name="Hyun D.-W."/>
            <person name="Bae J.-W."/>
        </authorList>
    </citation>
    <scope>NUCLEOTIDE SEQUENCE [LARGE SCALE GENOMIC DNA]</scope>
    <source>
        <strain evidence="4 5">KACC 18115</strain>
    </source>
</reference>
<name>A0ABX6T3A2_9SPHN</name>
<dbReference type="InterPro" id="IPR050988">
    <property type="entry name" value="Mannitol_DH/Oxidoreductase"/>
</dbReference>
<evidence type="ECO:0000259" key="2">
    <source>
        <dbReference type="Pfam" id="PF01232"/>
    </source>
</evidence>
<dbReference type="RefSeq" id="WP_187715696.1">
    <property type="nucleotide sequence ID" value="NZ_BAABJC010000001.1"/>
</dbReference>
<dbReference type="InterPro" id="IPR008927">
    <property type="entry name" value="6-PGluconate_DH-like_C_sf"/>
</dbReference>
<dbReference type="Pfam" id="PF01232">
    <property type="entry name" value="Mannitol_dh"/>
    <property type="match status" value="1"/>
</dbReference>
<dbReference type="EMBL" id="CP060780">
    <property type="protein sequence ID" value="QNP44275.1"/>
    <property type="molecule type" value="Genomic_DNA"/>
</dbReference>
<dbReference type="PRINTS" id="PR00084">
    <property type="entry name" value="MTLDHDRGNASE"/>
</dbReference>
<dbReference type="SUPFAM" id="SSF48179">
    <property type="entry name" value="6-phosphogluconate dehydrogenase C-terminal domain-like"/>
    <property type="match status" value="1"/>
</dbReference>
<dbReference type="InterPro" id="IPR013328">
    <property type="entry name" value="6PGD_dom2"/>
</dbReference>
<evidence type="ECO:0000259" key="3">
    <source>
        <dbReference type="Pfam" id="PF08125"/>
    </source>
</evidence>
<evidence type="ECO:0000313" key="4">
    <source>
        <dbReference type="EMBL" id="QNP44275.1"/>
    </source>
</evidence>
<dbReference type="Pfam" id="PF08125">
    <property type="entry name" value="Mannitol_dh_C"/>
    <property type="match status" value="1"/>
</dbReference>
<dbReference type="PANTHER" id="PTHR43362:SF1">
    <property type="entry name" value="MANNITOL DEHYDROGENASE 2-RELATED"/>
    <property type="match status" value="1"/>
</dbReference>
<feature type="domain" description="Mannitol dehydrogenase N-terminal" evidence="2">
    <location>
        <begin position="30"/>
        <end position="258"/>
    </location>
</feature>
<dbReference type="InterPro" id="IPR013131">
    <property type="entry name" value="Mannitol_DH_N"/>
</dbReference>
<keyword evidence="1" id="KW-0560">Oxidoreductase</keyword>
<keyword evidence="5" id="KW-1185">Reference proteome</keyword>
<sequence length="477" mass="51839">MTERLRNATIANLPASIRRPSFDRRALKPGVVHVGLGAFHRAHQAPVFQALAERGDLRWGVVGASLRSPAVRDTLVPQDCLYTLAVDDGAERGISVVSVIRDVIVAPEDPARLVEAIAAPETGIVTVTVTEKGYDLPRATLTSPKTTPEHLAAGLLKRRERGLRPLTIISCDNLAGNGSKLRALVREAANANDPALGEWIEQECAFPATMVDRIVPATSERDIERISAELGVLDRATVRTDGFWQWVIEDRFAGERADFESVGVQVTKDIASWEQAKLRLLNGAHSAMAYLGALAGIETVDRFVAEGWGRALVELLWDEVQPTLSPSSEVDPAAYRDSLMARFRNASLGHRLMQIAMDGSQKLPQRLVTPAVELIDRGNQPSAIALVLAAWMHFQSGRSDAGEKVQVDDPLAATTSRLVSEARNSTDQVTALLGLDAVFPRRLVADSQFAALVASHLDNIRHLGARAAVEHFVEVRV</sequence>
<dbReference type="InterPro" id="IPR013118">
    <property type="entry name" value="Mannitol_DH_C"/>
</dbReference>
<evidence type="ECO:0000256" key="1">
    <source>
        <dbReference type="ARBA" id="ARBA00023002"/>
    </source>
</evidence>
<organism evidence="4 5">
    <name type="scientific">Sphingomonas daechungensis</name>
    <dbReference type="NCBI Taxonomy" id="1176646"/>
    <lineage>
        <taxon>Bacteria</taxon>
        <taxon>Pseudomonadati</taxon>
        <taxon>Pseudomonadota</taxon>
        <taxon>Alphaproteobacteria</taxon>
        <taxon>Sphingomonadales</taxon>
        <taxon>Sphingomonadaceae</taxon>
        <taxon>Sphingomonas</taxon>
    </lineage>
</organism>
<gene>
    <name evidence="4" type="ORF">H9L15_07450</name>
</gene>
<proteinExistence type="predicted"/>
<dbReference type="InterPro" id="IPR000669">
    <property type="entry name" value="Mannitol_DH"/>
</dbReference>